<keyword evidence="9" id="KW-1185">Reference proteome</keyword>
<feature type="binding site" evidence="6">
    <location>
        <position position="125"/>
    </location>
    <ligand>
        <name>Zn(2+)</name>
        <dbReference type="ChEBI" id="CHEBI:29105"/>
    </ligand>
</feature>
<feature type="binding site" evidence="6">
    <location>
        <position position="275"/>
    </location>
    <ligand>
        <name>Zn(2+)</name>
        <dbReference type="ChEBI" id="CHEBI:29105"/>
    </ligand>
</feature>
<feature type="transmembrane region" description="Helical" evidence="7">
    <location>
        <begin position="143"/>
        <end position="162"/>
    </location>
</feature>
<dbReference type="EMBL" id="ML975156">
    <property type="protein sequence ID" value="KAF1812790.1"/>
    <property type="molecule type" value="Genomic_DNA"/>
</dbReference>
<dbReference type="Proteomes" id="UP000504638">
    <property type="component" value="Unplaced"/>
</dbReference>
<feature type="binding site" evidence="6">
    <location>
        <position position="271"/>
    </location>
    <ligand>
        <name>Zn(2+)</name>
        <dbReference type="ChEBI" id="CHEBI:29105"/>
    </ligand>
</feature>
<keyword evidence="5 7" id="KW-0472">Membrane</keyword>
<reference evidence="8 10" key="1">
    <citation type="submission" date="2020-01" db="EMBL/GenBank/DDBJ databases">
        <authorList>
            <consortium name="DOE Joint Genome Institute"/>
            <person name="Haridas S."/>
            <person name="Albert R."/>
            <person name="Binder M."/>
            <person name="Bloem J."/>
            <person name="Labutti K."/>
            <person name="Salamov A."/>
            <person name="Andreopoulos B."/>
            <person name="Baker S.E."/>
            <person name="Barry K."/>
            <person name="Bills G."/>
            <person name="Bluhm B.H."/>
            <person name="Cannon C."/>
            <person name="Castanera R."/>
            <person name="Culley D.E."/>
            <person name="Daum C."/>
            <person name="Ezra D."/>
            <person name="Gonzalez J.B."/>
            <person name="Henrissat B."/>
            <person name="Kuo A."/>
            <person name="Liang C."/>
            <person name="Lipzen A."/>
            <person name="Lutzoni F."/>
            <person name="Magnuson J."/>
            <person name="Mondo S."/>
            <person name="Nolan M."/>
            <person name="Ohm R."/>
            <person name="Pangilinan J."/>
            <person name="Park H.-J."/>
            <person name="Ramirez L."/>
            <person name="Alfaro M."/>
            <person name="Sun H."/>
            <person name="Tritt A."/>
            <person name="Yoshinaga Y."/>
            <person name="Zwiers L.-H."/>
            <person name="Turgeon B.G."/>
            <person name="Goodwin S.B."/>
            <person name="Spatafora J.W."/>
            <person name="Crous P.W."/>
            <person name="Grigoriev I.V."/>
        </authorList>
    </citation>
    <scope>NUCLEOTIDE SEQUENCE</scope>
    <source>
        <strain evidence="8 10">CBS 781.70</strain>
    </source>
</reference>
<gene>
    <name evidence="8 10" type="ORF">P152DRAFT_434955</name>
</gene>
<feature type="transmembrane region" description="Helical" evidence="7">
    <location>
        <begin position="272"/>
        <end position="293"/>
    </location>
</feature>
<accession>A0A6G1G4F2</accession>
<dbReference type="GO" id="GO:0006882">
    <property type="term" value="P:intracellular zinc ion homeostasis"/>
    <property type="evidence" value="ECO:0007669"/>
    <property type="project" value="TreeGrafter"/>
</dbReference>
<reference evidence="10" key="2">
    <citation type="submission" date="2020-04" db="EMBL/GenBank/DDBJ databases">
        <authorList>
            <consortium name="NCBI Genome Project"/>
        </authorList>
    </citation>
    <scope>NUCLEOTIDE SEQUENCE</scope>
    <source>
        <strain evidence="10">CBS 781.70</strain>
    </source>
</reference>
<evidence type="ECO:0000256" key="5">
    <source>
        <dbReference type="ARBA" id="ARBA00023136"/>
    </source>
</evidence>
<keyword evidence="6" id="KW-0479">Metal-binding</keyword>
<dbReference type="InterPro" id="IPR004254">
    <property type="entry name" value="AdipoR/HlyIII-related"/>
</dbReference>
<dbReference type="PANTHER" id="PTHR20855:SF52">
    <property type="entry name" value="ADIPONECTIN RECEPTOR PROTEIN"/>
    <property type="match status" value="1"/>
</dbReference>
<evidence type="ECO:0000256" key="4">
    <source>
        <dbReference type="ARBA" id="ARBA00022989"/>
    </source>
</evidence>
<sequence>MKQVKRSVETVTNAASDEAKQLKERLTVLWNDLEHWQQDNHYIRSGYRPASNSVRKSARSLAYIHNETVNIYSHLLGSIAAIVGSAFLYRELAARYETASREDVFVFGCFFLGAAMCLTLSAWFHTVANHSPNVHQFSNKLDYLGIVFLIWGSFIPSIYYGFREHPRLIKTYWVMITTISACCAEVVMSPKFASSKYRPLRATMFIAMGLSGVIPVLHGTRLYELSRIDELISLRWMATQGALYIIGAIIYACRVPERLKPGHFDIWGSSHQIFHFFVLIAACCHLVGVIKAFDSLHRTGQHPKLDFLGWSIS</sequence>
<evidence type="ECO:0000313" key="8">
    <source>
        <dbReference type="EMBL" id="KAF1812790.1"/>
    </source>
</evidence>
<protein>
    <submittedName>
        <fullName evidence="8 10">HlyIII-domain-containing protein</fullName>
    </submittedName>
</protein>
<comment type="similarity">
    <text evidence="2">Belongs to the ADIPOR family.</text>
</comment>
<keyword evidence="4 7" id="KW-1133">Transmembrane helix</keyword>
<evidence type="ECO:0000256" key="7">
    <source>
        <dbReference type="SAM" id="Phobius"/>
    </source>
</evidence>
<dbReference type="GO" id="GO:0016020">
    <property type="term" value="C:membrane"/>
    <property type="evidence" value="ECO:0007669"/>
    <property type="project" value="UniProtKB-SubCell"/>
</dbReference>
<keyword evidence="6" id="KW-0862">Zinc</keyword>
<evidence type="ECO:0000313" key="10">
    <source>
        <dbReference type="RefSeq" id="XP_033534421.1"/>
    </source>
</evidence>
<proteinExistence type="inferred from homology"/>
<evidence type="ECO:0000256" key="1">
    <source>
        <dbReference type="ARBA" id="ARBA00004141"/>
    </source>
</evidence>
<dbReference type="GO" id="GO:0038023">
    <property type="term" value="F:signaling receptor activity"/>
    <property type="evidence" value="ECO:0007669"/>
    <property type="project" value="TreeGrafter"/>
</dbReference>
<dbReference type="PANTHER" id="PTHR20855">
    <property type="entry name" value="ADIPOR/PROGESTIN RECEPTOR-RELATED"/>
    <property type="match status" value="1"/>
</dbReference>
<dbReference type="RefSeq" id="XP_033534421.1">
    <property type="nucleotide sequence ID" value="XM_033677509.1"/>
</dbReference>
<dbReference type="OrthoDB" id="529367at2759"/>
<evidence type="ECO:0000256" key="3">
    <source>
        <dbReference type="ARBA" id="ARBA00022692"/>
    </source>
</evidence>
<dbReference type="Pfam" id="PF03006">
    <property type="entry name" value="HlyIII"/>
    <property type="match status" value="1"/>
</dbReference>
<organism evidence="8">
    <name type="scientific">Eremomyces bilateralis CBS 781.70</name>
    <dbReference type="NCBI Taxonomy" id="1392243"/>
    <lineage>
        <taxon>Eukaryota</taxon>
        <taxon>Fungi</taxon>
        <taxon>Dikarya</taxon>
        <taxon>Ascomycota</taxon>
        <taxon>Pezizomycotina</taxon>
        <taxon>Dothideomycetes</taxon>
        <taxon>Dothideomycetes incertae sedis</taxon>
        <taxon>Eremomycetales</taxon>
        <taxon>Eremomycetaceae</taxon>
        <taxon>Eremomyces</taxon>
    </lineage>
</organism>
<reference evidence="10" key="3">
    <citation type="submission" date="2025-04" db="UniProtKB">
        <authorList>
            <consortium name="RefSeq"/>
        </authorList>
    </citation>
    <scope>IDENTIFICATION</scope>
    <source>
        <strain evidence="10">CBS 781.70</strain>
    </source>
</reference>
<dbReference type="GeneID" id="54418079"/>
<feature type="transmembrane region" description="Helical" evidence="7">
    <location>
        <begin position="104"/>
        <end position="123"/>
    </location>
</feature>
<dbReference type="AlphaFoldDB" id="A0A6G1G4F2"/>
<name>A0A6G1G4F2_9PEZI</name>
<evidence type="ECO:0000313" key="9">
    <source>
        <dbReference type="Proteomes" id="UP000504638"/>
    </source>
</evidence>
<feature type="transmembrane region" description="Helical" evidence="7">
    <location>
        <begin position="169"/>
        <end position="188"/>
    </location>
</feature>
<keyword evidence="3 7" id="KW-0812">Transmembrane</keyword>
<evidence type="ECO:0000256" key="6">
    <source>
        <dbReference type="PIRSR" id="PIRSR604254-1"/>
    </source>
</evidence>
<feature type="transmembrane region" description="Helical" evidence="7">
    <location>
        <begin position="232"/>
        <end position="252"/>
    </location>
</feature>
<dbReference type="GO" id="GO:0046872">
    <property type="term" value="F:metal ion binding"/>
    <property type="evidence" value="ECO:0007669"/>
    <property type="project" value="UniProtKB-KW"/>
</dbReference>
<feature type="transmembrane region" description="Helical" evidence="7">
    <location>
        <begin position="200"/>
        <end position="220"/>
    </location>
</feature>
<comment type="subcellular location">
    <subcellularLocation>
        <location evidence="1">Membrane</location>
        <topology evidence="1">Multi-pass membrane protein</topology>
    </subcellularLocation>
</comment>
<evidence type="ECO:0000256" key="2">
    <source>
        <dbReference type="ARBA" id="ARBA00007018"/>
    </source>
</evidence>